<dbReference type="OrthoDB" id="6378238at2759"/>
<feature type="compositionally biased region" description="Low complexity" evidence="1">
    <location>
        <begin position="141"/>
        <end position="176"/>
    </location>
</feature>
<comment type="caution">
    <text evidence="2">The sequence shown here is derived from an EMBL/GenBank/DDBJ whole genome shotgun (WGS) entry which is preliminary data.</text>
</comment>
<dbReference type="AlphaFoldDB" id="A0A6A4V4J2"/>
<feature type="compositionally biased region" description="Polar residues" evidence="1">
    <location>
        <begin position="186"/>
        <end position="195"/>
    </location>
</feature>
<dbReference type="Proteomes" id="UP000440578">
    <property type="component" value="Unassembled WGS sequence"/>
</dbReference>
<protein>
    <submittedName>
        <fullName evidence="2">Uncharacterized protein</fullName>
    </submittedName>
</protein>
<proteinExistence type="predicted"/>
<gene>
    <name evidence="2" type="ORF">FJT64_012967</name>
</gene>
<evidence type="ECO:0000256" key="1">
    <source>
        <dbReference type="SAM" id="MobiDB-lite"/>
    </source>
</evidence>
<sequence>MVGFYRRMMPHYAETVYPLTELVRLHPKNRHLPWSQPELAAFAAYVRGADNVVADCLSRPDSTEEPPVAAALPARTPTPELLVAAPPSDAEPLAAAPRPAAGSLAATALPAPITELLVSVPPSEAGPLATEPPAAVPHPDAGPSAAAPRPAAEPCSAAAPRPAAARTAAAPPGAAGEPHRTGALPANTQSTTSTAETPVNAVTVDAADLHAIAEAQTNDPETASFLERLETFSNASTVWPILV</sequence>
<dbReference type="EMBL" id="VIIS01002087">
    <property type="protein sequence ID" value="KAF0288663.1"/>
    <property type="molecule type" value="Genomic_DNA"/>
</dbReference>
<feature type="region of interest" description="Disordered" evidence="1">
    <location>
        <begin position="122"/>
        <end position="195"/>
    </location>
</feature>
<evidence type="ECO:0000313" key="2">
    <source>
        <dbReference type="EMBL" id="KAF0288663.1"/>
    </source>
</evidence>
<organism evidence="2 3">
    <name type="scientific">Amphibalanus amphitrite</name>
    <name type="common">Striped barnacle</name>
    <name type="synonym">Balanus amphitrite</name>
    <dbReference type="NCBI Taxonomy" id="1232801"/>
    <lineage>
        <taxon>Eukaryota</taxon>
        <taxon>Metazoa</taxon>
        <taxon>Ecdysozoa</taxon>
        <taxon>Arthropoda</taxon>
        <taxon>Crustacea</taxon>
        <taxon>Multicrustacea</taxon>
        <taxon>Cirripedia</taxon>
        <taxon>Thoracica</taxon>
        <taxon>Thoracicalcarea</taxon>
        <taxon>Balanomorpha</taxon>
        <taxon>Balanoidea</taxon>
        <taxon>Balanidae</taxon>
        <taxon>Amphibalaninae</taxon>
        <taxon>Amphibalanus</taxon>
    </lineage>
</organism>
<name>A0A6A4V4J2_AMPAM</name>
<accession>A0A6A4V4J2</accession>
<keyword evidence="3" id="KW-1185">Reference proteome</keyword>
<reference evidence="2 3" key="1">
    <citation type="submission" date="2019-07" db="EMBL/GenBank/DDBJ databases">
        <title>Draft genome assembly of a fouling barnacle, Amphibalanus amphitrite (Darwin, 1854): The first reference genome for Thecostraca.</title>
        <authorList>
            <person name="Kim W."/>
        </authorList>
    </citation>
    <scope>NUCLEOTIDE SEQUENCE [LARGE SCALE GENOMIC DNA]</scope>
    <source>
        <strain evidence="2">SNU_AA5</strain>
        <tissue evidence="2">Soma without cirri and trophi</tissue>
    </source>
</reference>
<evidence type="ECO:0000313" key="3">
    <source>
        <dbReference type="Proteomes" id="UP000440578"/>
    </source>
</evidence>